<evidence type="ECO:0000256" key="4">
    <source>
        <dbReference type="ARBA" id="ARBA00009028"/>
    </source>
</evidence>
<dbReference type="InterPro" id="IPR004843">
    <property type="entry name" value="Calcineurin-like_PHP"/>
</dbReference>
<dbReference type="OrthoDB" id="30417at2759"/>
<evidence type="ECO:0000256" key="2">
    <source>
        <dbReference type="ARBA" id="ARBA00004123"/>
    </source>
</evidence>
<feature type="region of interest" description="Disordered" evidence="19">
    <location>
        <begin position="1"/>
        <end position="42"/>
    </location>
</feature>
<evidence type="ECO:0000256" key="14">
    <source>
        <dbReference type="ARBA" id="ARBA00023242"/>
    </source>
</evidence>
<dbReference type="GO" id="GO:0000724">
    <property type="term" value="P:double-strand break repair via homologous recombination"/>
    <property type="evidence" value="ECO:0007669"/>
    <property type="project" value="TreeGrafter"/>
</dbReference>
<keyword evidence="11 16" id="KW-0269">Exonuclease</keyword>
<feature type="compositionally biased region" description="Basic residues" evidence="19">
    <location>
        <begin position="729"/>
        <end position="743"/>
    </location>
</feature>
<name>D2VQD4_NAEGR</name>
<dbReference type="GO" id="GO:0042138">
    <property type="term" value="P:meiotic DNA double-strand break formation"/>
    <property type="evidence" value="ECO:0007669"/>
    <property type="project" value="TreeGrafter"/>
</dbReference>
<evidence type="ECO:0000256" key="5">
    <source>
        <dbReference type="ARBA" id="ARBA00022454"/>
    </source>
</evidence>
<keyword evidence="8 16" id="KW-0255">Endonuclease</keyword>
<comment type="subcellular location">
    <subcellularLocation>
        <location evidence="3">Chromosome</location>
    </subcellularLocation>
    <subcellularLocation>
        <location evidence="2 16">Nucleus</location>
    </subcellularLocation>
</comment>
<dbReference type="GeneID" id="8855868"/>
<dbReference type="SUPFAM" id="SSF56300">
    <property type="entry name" value="Metallo-dependent phosphatases"/>
    <property type="match status" value="1"/>
</dbReference>
<dbReference type="InParanoid" id="D2VQD4"/>
<dbReference type="PANTHER" id="PTHR10139">
    <property type="entry name" value="DOUBLE-STRAND BREAK REPAIR PROTEIN MRE11"/>
    <property type="match status" value="1"/>
</dbReference>
<dbReference type="AlphaFoldDB" id="D2VQD4"/>
<dbReference type="GO" id="GO:0097552">
    <property type="term" value="P:mitochondrial double-strand break repair via homologous recombination"/>
    <property type="evidence" value="ECO:0007669"/>
    <property type="project" value="TreeGrafter"/>
</dbReference>
<feature type="compositionally biased region" description="Acidic residues" evidence="19">
    <location>
        <begin position="632"/>
        <end position="644"/>
    </location>
</feature>
<keyword evidence="15 16" id="KW-0469">Meiosis</keyword>
<dbReference type="GO" id="GO:0035861">
    <property type="term" value="C:site of double-strand break"/>
    <property type="evidence" value="ECO:0007669"/>
    <property type="project" value="TreeGrafter"/>
</dbReference>
<dbReference type="GO" id="GO:0008296">
    <property type="term" value="F:3'-5'-DNA exonuclease activity"/>
    <property type="evidence" value="ECO:0007669"/>
    <property type="project" value="InterPro"/>
</dbReference>
<dbReference type="eggNOG" id="KOG2310">
    <property type="taxonomic scope" value="Eukaryota"/>
</dbReference>
<evidence type="ECO:0000256" key="3">
    <source>
        <dbReference type="ARBA" id="ARBA00004286"/>
    </source>
</evidence>
<gene>
    <name evidence="21" type="ORF">NAEGRDRAFT_58924</name>
</gene>
<evidence type="ECO:0000256" key="8">
    <source>
        <dbReference type="ARBA" id="ARBA00022759"/>
    </source>
</evidence>
<feature type="compositionally biased region" description="Acidic residues" evidence="19">
    <location>
        <begin position="467"/>
        <end position="477"/>
    </location>
</feature>
<comment type="cofactor">
    <cofactor evidence="1 16">
        <name>Mn(2+)</name>
        <dbReference type="ChEBI" id="CHEBI:29035"/>
    </cofactor>
</comment>
<dbReference type="GO" id="GO:0030145">
    <property type="term" value="F:manganese ion binding"/>
    <property type="evidence" value="ECO:0007669"/>
    <property type="project" value="UniProtKB-UniRule"/>
</dbReference>
<evidence type="ECO:0000256" key="12">
    <source>
        <dbReference type="ARBA" id="ARBA00023204"/>
    </source>
</evidence>
<dbReference type="Proteomes" id="UP000006671">
    <property type="component" value="Unassembled WGS sequence"/>
</dbReference>
<sequence length="797" mass="91180">MPRTQSGASQASNFRLSSQRSYVDDEEGGIKPVEEGSSGVNEQDVDEKDVLRVLITTDNHVGYLERDTVRKDDSFIIFEEIIQYGHKYNVDFVLQGGDLFHDNKPSRDTLHKTISILRKYVFGDKPVPLQILSDQSVNFKSNPEGTVNYEDPNVNISLPIFAISGNHDAWSGENSLSVLDVLAQCNLINYFGKCETVDNIQVKPILVQKGETKLALYGLGYIRDERLYQTFKNQKVTFFRPSGEDSQGSNEWFNLMTIHQNRNQHHTKKGNISESMLKGFFDLVVWGHEHEQQITPTKSATGGFEVMQPGSSISTTYTHQEAKPKKVAILEIYKDSFRVIPITLKTVRPYVFDSISLSDFEQDLKHIKNNPDEIADFLKEHVNQLIKQAKEDKLSNFEGDEEAIKELKAYYKKYPGLDLPIIRLRVDYSGGYATVNPQRFGQNFVGKIANPSDLLLLSRKKASKEEDNMEEDEEVEEEKGKKKSKKKKSKEQLLNAILNNDNNSELFADAASDALTDGIKIEDLVSHFLKETSTKKTNINGLLVLNEFEFQNSVVDFVDKEEAHAIDDFVASDIKSKQKKLWSDLKQFANQDISESDLEKYLQKYREESKENLDKDKIMSDRLSKASKSEDKSDEEDILEEEEIVEKKKPTSRKKKNESEEEEEEIPKKTTRGRKKKVVSDEEAAEEKPKKTTRGRKKKVASDEEEEKPKKRGAKRKKNESDEEEEKPKKTRGKAAASKKAKFKALDVDEDEEEEEQPKRRGRPKKTEEKPKKASSSRSKKKVEEEDEDAIVIDDEE</sequence>
<evidence type="ECO:0000256" key="16">
    <source>
        <dbReference type="PIRNR" id="PIRNR000882"/>
    </source>
</evidence>
<dbReference type="VEuPathDB" id="AmoebaDB:NAEGRDRAFT_58924"/>
<feature type="region of interest" description="Disordered" evidence="19">
    <location>
        <begin position="461"/>
        <end position="487"/>
    </location>
</feature>
<proteinExistence type="inferred from homology"/>
<dbReference type="FunCoup" id="D2VQD4">
    <property type="interactions" value="532"/>
</dbReference>
<keyword evidence="12 16" id="KW-0234">DNA repair</keyword>
<keyword evidence="10 16" id="KW-0378">Hydrolase</keyword>
<dbReference type="Pfam" id="PF04152">
    <property type="entry name" value="Mre11_DNA_bind"/>
    <property type="match status" value="1"/>
</dbReference>
<keyword evidence="7" id="KW-0479">Metal-binding</keyword>
<comment type="similarity">
    <text evidence="4 16 18">Belongs to the MRE11/RAD32 family.</text>
</comment>
<dbReference type="GO" id="GO:0007095">
    <property type="term" value="P:mitotic G2 DNA damage checkpoint signaling"/>
    <property type="evidence" value="ECO:0007669"/>
    <property type="project" value="TreeGrafter"/>
</dbReference>
<feature type="domain" description="Mre11 DNA-binding" evidence="20">
    <location>
        <begin position="337"/>
        <end position="557"/>
    </location>
</feature>
<dbReference type="GO" id="GO:0000014">
    <property type="term" value="F:single-stranded DNA endodeoxyribonuclease activity"/>
    <property type="evidence" value="ECO:0007669"/>
    <property type="project" value="TreeGrafter"/>
</dbReference>
<keyword evidence="9 16" id="KW-0227">DNA damage</keyword>
<keyword evidence="14 16" id="KW-0539">Nucleus</keyword>
<dbReference type="InterPro" id="IPR029052">
    <property type="entry name" value="Metallo-depent_PP-like"/>
</dbReference>
<dbReference type="GO" id="GO:0006303">
    <property type="term" value="P:double-strand break repair via nonhomologous end joining"/>
    <property type="evidence" value="ECO:0007669"/>
    <property type="project" value="TreeGrafter"/>
</dbReference>
<evidence type="ECO:0000259" key="20">
    <source>
        <dbReference type="SMART" id="SM01347"/>
    </source>
</evidence>
<dbReference type="PANTHER" id="PTHR10139:SF1">
    <property type="entry name" value="DOUBLE-STRAND BREAK REPAIR PROTEIN MRE11"/>
    <property type="match status" value="1"/>
</dbReference>
<feature type="active site" description="Proton donor" evidence="17">
    <location>
        <position position="167"/>
    </location>
</feature>
<dbReference type="GO" id="GO:0030870">
    <property type="term" value="C:Mre11 complex"/>
    <property type="evidence" value="ECO:0007669"/>
    <property type="project" value="UniProtKB-UniRule"/>
</dbReference>
<comment type="function">
    <text evidence="16">Core component of the MRN complex, which plays a central role in double-strand break (DSB) repair, DNA recombination, maintenance of telomere integrity and meiosis. The MRN complex is involved in the repair of DNA double-strand breaks (DSBs) via homologous recombination (HR), an error-free mechanism which primarily occurs during S and G2 phases. The complex (1) mediates the end resection of damaged DNA, which generates proper single-stranded DNA, a key initial steps in HR, and is (2) required for the recruitment of other repair factors and efficient activation of ATM and ATR upon DNA damage. Within the MRN complex, MRE11 possesses both single-strand endonuclease activity and double-strand-specific 3'-5' exonuclease activity. MRE11 first endonucleolytically cleaves the 5' strand at DNA DSB ends to prevent non-homologous end joining (NHEJ) and licence HR. It then generates a single-stranded DNA gap via 3' to 5' exonucleolytic degradation, which is required for single-strand invasion and recombination.</text>
</comment>
<dbReference type="SMART" id="SM01347">
    <property type="entry name" value="Mre11_DNA_bind"/>
    <property type="match status" value="1"/>
</dbReference>
<dbReference type="PIRSF" id="PIRSF000882">
    <property type="entry name" value="DSB_repair_MRE11"/>
    <property type="match status" value="1"/>
</dbReference>
<dbReference type="OMA" id="DFFITQP"/>
<feature type="compositionally biased region" description="Acidic residues" evidence="19">
    <location>
        <begin position="785"/>
        <end position="797"/>
    </location>
</feature>
<keyword evidence="22" id="KW-1185">Reference proteome</keyword>
<dbReference type="InterPro" id="IPR041796">
    <property type="entry name" value="Mre11_N"/>
</dbReference>
<dbReference type="InterPro" id="IPR003701">
    <property type="entry name" value="Mre11"/>
</dbReference>
<evidence type="ECO:0000256" key="11">
    <source>
        <dbReference type="ARBA" id="ARBA00022839"/>
    </source>
</evidence>
<dbReference type="InterPro" id="IPR038487">
    <property type="entry name" value="Mre11_capping_dom"/>
</dbReference>
<dbReference type="Gene3D" id="3.30.110.110">
    <property type="entry name" value="Mre11, capping domain"/>
    <property type="match status" value="1"/>
</dbReference>
<feature type="compositionally biased region" description="Basic and acidic residues" evidence="19">
    <location>
        <begin position="608"/>
        <end position="631"/>
    </location>
</feature>
<dbReference type="FunFam" id="3.60.21.10:FF:000011">
    <property type="entry name" value="Double-strand break repair protein"/>
    <property type="match status" value="1"/>
</dbReference>
<evidence type="ECO:0000313" key="22">
    <source>
        <dbReference type="Proteomes" id="UP000006671"/>
    </source>
</evidence>
<feature type="region of interest" description="Disordered" evidence="19">
    <location>
        <begin position="608"/>
        <end position="797"/>
    </location>
</feature>
<evidence type="ECO:0000256" key="6">
    <source>
        <dbReference type="ARBA" id="ARBA00022722"/>
    </source>
</evidence>
<dbReference type="Pfam" id="PF00149">
    <property type="entry name" value="Metallophos"/>
    <property type="match status" value="1"/>
</dbReference>
<keyword evidence="5" id="KW-0158">Chromosome</keyword>
<dbReference type="InterPro" id="IPR007281">
    <property type="entry name" value="Mre11_DNA-bd"/>
</dbReference>
<evidence type="ECO:0000313" key="21">
    <source>
        <dbReference type="EMBL" id="EFC40927.1"/>
    </source>
</evidence>
<dbReference type="Gene3D" id="3.60.21.10">
    <property type="match status" value="1"/>
</dbReference>
<evidence type="ECO:0000256" key="15">
    <source>
        <dbReference type="ARBA" id="ARBA00023254"/>
    </source>
</evidence>
<evidence type="ECO:0000256" key="1">
    <source>
        <dbReference type="ARBA" id="ARBA00001936"/>
    </source>
</evidence>
<protein>
    <recommendedName>
        <fullName evidence="16">Double-strand break repair protein</fullName>
    </recommendedName>
</protein>
<dbReference type="CDD" id="cd00840">
    <property type="entry name" value="MPP_Mre11_N"/>
    <property type="match status" value="1"/>
</dbReference>
<dbReference type="GO" id="GO:0000723">
    <property type="term" value="P:telomere maintenance"/>
    <property type="evidence" value="ECO:0007669"/>
    <property type="project" value="TreeGrafter"/>
</dbReference>
<evidence type="ECO:0000256" key="17">
    <source>
        <dbReference type="PIRSR" id="PIRSR000882-1"/>
    </source>
</evidence>
<dbReference type="STRING" id="5762.D2VQD4"/>
<feature type="compositionally biased region" description="Polar residues" evidence="19">
    <location>
        <begin position="1"/>
        <end position="21"/>
    </location>
</feature>
<evidence type="ECO:0000256" key="10">
    <source>
        <dbReference type="ARBA" id="ARBA00022801"/>
    </source>
</evidence>
<dbReference type="NCBIfam" id="TIGR00583">
    <property type="entry name" value="mre11"/>
    <property type="match status" value="1"/>
</dbReference>
<organism evidence="22">
    <name type="scientific">Naegleria gruberi</name>
    <name type="common">Amoeba</name>
    <dbReference type="NCBI Taxonomy" id="5762"/>
    <lineage>
        <taxon>Eukaryota</taxon>
        <taxon>Discoba</taxon>
        <taxon>Heterolobosea</taxon>
        <taxon>Tetramitia</taxon>
        <taxon>Eutetramitia</taxon>
        <taxon>Vahlkampfiidae</taxon>
        <taxon>Naegleria</taxon>
    </lineage>
</organism>
<evidence type="ECO:0000256" key="7">
    <source>
        <dbReference type="ARBA" id="ARBA00022723"/>
    </source>
</evidence>
<accession>D2VQD4</accession>
<evidence type="ECO:0000256" key="18">
    <source>
        <dbReference type="RuleBase" id="RU003447"/>
    </source>
</evidence>
<keyword evidence="13 16" id="KW-0464">Manganese</keyword>
<evidence type="ECO:0000256" key="19">
    <source>
        <dbReference type="SAM" id="MobiDB-lite"/>
    </source>
</evidence>
<keyword evidence="6 16" id="KW-0540">Nuclease</keyword>
<reference evidence="21 22" key="1">
    <citation type="journal article" date="2010" name="Cell">
        <title>The genome of Naegleria gruberi illuminates early eukaryotic versatility.</title>
        <authorList>
            <person name="Fritz-Laylin L.K."/>
            <person name="Prochnik S.E."/>
            <person name="Ginger M.L."/>
            <person name="Dacks J.B."/>
            <person name="Carpenter M.L."/>
            <person name="Field M.C."/>
            <person name="Kuo A."/>
            <person name="Paredez A."/>
            <person name="Chapman J."/>
            <person name="Pham J."/>
            <person name="Shu S."/>
            <person name="Neupane R."/>
            <person name="Cipriano M."/>
            <person name="Mancuso J."/>
            <person name="Tu H."/>
            <person name="Salamov A."/>
            <person name="Lindquist E."/>
            <person name="Shapiro H."/>
            <person name="Lucas S."/>
            <person name="Grigoriev I.V."/>
            <person name="Cande W.Z."/>
            <person name="Fulton C."/>
            <person name="Rokhsar D.S."/>
            <person name="Dawson S.C."/>
        </authorList>
    </citation>
    <scope>NUCLEOTIDE SEQUENCE [LARGE SCALE GENOMIC DNA]</scope>
    <source>
        <strain evidence="21 22">NEG-M</strain>
    </source>
</reference>
<dbReference type="KEGG" id="ngr:NAEGRDRAFT_58924"/>
<dbReference type="RefSeq" id="XP_002673671.1">
    <property type="nucleotide sequence ID" value="XM_002673625.1"/>
</dbReference>
<dbReference type="EMBL" id="GG738889">
    <property type="protein sequence ID" value="EFC40927.1"/>
    <property type="molecule type" value="Genomic_DNA"/>
</dbReference>
<evidence type="ECO:0000256" key="9">
    <source>
        <dbReference type="ARBA" id="ARBA00022763"/>
    </source>
</evidence>
<evidence type="ECO:0000256" key="13">
    <source>
        <dbReference type="ARBA" id="ARBA00023211"/>
    </source>
</evidence>